<feature type="coiled-coil region" evidence="1">
    <location>
        <begin position="395"/>
        <end position="457"/>
    </location>
</feature>
<dbReference type="RefSeq" id="WP_148393514.1">
    <property type="nucleotide sequence ID" value="NZ_JBBMFP010000017.1"/>
</dbReference>
<proteinExistence type="predicted"/>
<evidence type="ECO:0000256" key="1">
    <source>
        <dbReference type="SAM" id="Coils"/>
    </source>
</evidence>
<comment type="caution">
    <text evidence="2">The sequence shown here is derived from an EMBL/GenBank/DDBJ whole genome shotgun (WGS) entry which is preliminary data.</text>
</comment>
<sequence>MVQKNIVCEGLRCCVHSKAAFIDWCMESSKESRNMLIQAMMNADGREGFFELSQMGSVVKKSILWNQEQKEHVFDAIIRRKLLKRGQEELPQLLAAAVGPALNMDHEEVQVESILFLAYAIVRNETCREAIMEYAEKEGETCYDAYKNSSYKDSDFLSWFLVADRLPASMAVGLIERIRLEEEAAEDSDADEHRRYKDLTEILEKGYRNLKNQLKKAEYIDGSMFQKIVQDSNDMVHAASEMMVLLVIAEELEIPVHEDYDFYLGLQILESYEEDLETLPEPEITENGGRRLHRNLQKGHPRMESYYTCYYLDGTETERTVPDPGTVFEYFHLNLRMLAGIELEQKDIDFICSLSEGMKWQEYKQTLLIASLCKYIHSLQQLCEKNDPEEYRYRQRRAEKDRKEFLNKIENLQSRTAYLEQKKRELENCLEQCEKEKEKLKVKIQNTEEKNALEREELISLRNYVFPFTQTGGKGAGVIQTESAKTGCEWIGCVQTENARTESQTGCAQTENARTKSAQTEYIQTENPSTESVRTERVRTECTRTERVRTECARTECARTECAQVGCARAGRAQAESAQTEHAQAECVLQERARTECAQEVHLQTVDSQAKAYQNHEESHRTEDHTALMKGEKMLIIGGHINWQRKMKQYLPRSQFLSSDNLHFDNSVLHCKRYIIFNTDVLKHGLYYKIIGQRKKEQKILYVHGNNIDKILQDINRQISS</sequence>
<name>A0ABV1DQZ0_9FIRM</name>
<organism evidence="2 3">
    <name type="scientific">Blautia caccae</name>
    <dbReference type="NCBI Taxonomy" id="3133175"/>
    <lineage>
        <taxon>Bacteria</taxon>
        <taxon>Bacillati</taxon>
        <taxon>Bacillota</taxon>
        <taxon>Clostridia</taxon>
        <taxon>Lachnospirales</taxon>
        <taxon>Lachnospiraceae</taxon>
        <taxon>Blautia</taxon>
    </lineage>
</organism>
<protein>
    <submittedName>
        <fullName evidence="2">Uncharacterized protein</fullName>
    </submittedName>
</protein>
<accession>A0ABV1DQZ0</accession>
<gene>
    <name evidence="2" type="ORF">WMO65_17640</name>
</gene>
<keyword evidence="1" id="KW-0175">Coiled coil</keyword>
<keyword evidence="3" id="KW-1185">Reference proteome</keyword>
<reference evidence="2 3" key="1">
    <citation type="submission" date="2024-03" db="EMBL/GenBank/DDBJ databases">
        <title>Human intestinal bacterial collection.</title>
        <authorList>
            <person name="Pauvert C."/>
            <person name="Hitch T.C.A."/>
            <person name="Clavel T."/>
        </authorList>
    </citation>
    <scope>NUCLEOTIDE SEQUENCE [LARGE SCALE GENOMIC DNA]</scope>
    <source>
        <strain evidence="2 3">CLA-SR-H028</strain>
    </source>
</reference>
<evidence type="ECO:0000313" key="3">
    <source>
        <dbReference type="Proteomes" id="UP001457898"/>
    </source>
</evidence>
<dbReference type="Proteomes" id="UP001457898">
    <property type="component" value="Unassembled WGS sequence"/>
</dbReference>
<dbReference type="EMBL" id="JBBMFP010000017">
    <property type="protein sequence ID" value="MEQ2432821.1"/>
    <property type="molecule type" value="Genomic_DNA"/>
</dbReference>
<evidence type="ECO:0000313" key="2">
    <source>
        <dbReference type="EMBL" id="MEQ2432821.1"/>
    </source>
</evidence>